<keyword evidence="2" id="KW-0812">Transmembrane</keyword>
<dbReference type="EMBL" id="BPVZ01000040">
    <property type="protein sequence ID" value="GKV13915.1"/>
    <property type="molecule type" value="Genomic_DNA"/>
</dbReference>
<proteinExistence type="predicted"/>
<comment type="caution">
    <text evidence="3">The sequence shown here is derived from an EMBL/GenBank/DDBJ whole genome shotgun (WGS) entry which is preliminary data.</text>
</comment>
<evidence type="ECO:0000313" key="4">
    <source>
        <dbReference type="Proteomes" id="UP001054252"/>
    </source>
</evidence>
<feature type="compositionally biased region" description="Basic and acidic residues" evidence="1">
    <location>
        <begin position="1"/>
        <end position="10"/>
    </location>
</feature>
<reference evidence="3 4" key="1">
    <citation type="journal article" date="2021" name="Commun. Biol.">
        <title>The genome of Shorea leprosula (Dipterocarpaceae) highlights the ecological relevance of drought in aseasonal tropical rainforests.</title>
        <authorList>
            <person name="Ng K.K.S."/>
            <person name="Kobayashi M.J."/>
            <person name="Fawcett J.A."/>
            <person name="Hatakeyama M."/>
            <person name="Paape T."/>
            <person name="Ng C.H."/>
            <person name="Ang C.C."/>
            <person name="Tnah L.H."/>
            <person name="Lee C.T."/>
            <person name="Nishiyama T."/>
            <person name="Sese J."/>
            <person name="O'Brien M.J."/>
            <person name="Copetti D."/>
            <person name="Mohd Noor M.I."/>
            <person name="Ong R.C."/>
            <person name="Putra M."/>
            <person name="Sireger I.Z."/>
            <person name="Indrioko S."/>
            <person name="Kosugi Y."/>
            <person name="Izuno A."/>
            <person name="Isagi Y."/>
            <person name="Lee S.L."/>
            <person name="Shimizu K.K."/>
        </authorList>
    </citation>
    <scope>NUCLEOTIDE SEQUENCE [LARGE SCALE GENOMIC DNA]</scope>
    <source>
        <strain evidence="3">214</strain>
    </source>
</reference>
<keyword evidence="4" id="KW-1185">Reference proteome</keyword>
<protein>
    <submittedName>
        <fullName evidence="3">Uncharacterized protein</fullName>
    </submittedName>
</protein>
<dbReference type="AlphaFoldDB" id="A0AAV5JUB9"/>
<dbReference type="Proteomes" id="UP001054252">
    <property type="component" value="Unassembled WGS sequence"/>
</dbReference>
<feature type="compositionally biased region" description="Polar residues" evidence="1">
    <location>
        <begin position="46"/>
        <end position="55"/>
    </location>
</feature>
<feature type="transmembrane region" description="Helical" evidence="2">
    <location>
        <begin position="119"/>
        <end position="137"/>
    </location>
</feature>
<sequence length="151" mass="16572">MAEKNGREQLDDLETGNTEVGSSSMNAEITKESASTPTEPPPTPVNKENTIPNENSKAKGETEEDMGYCATAIISMICGCLRILLVILFVLLLPVYYLIKLVYVIVRAIWVIEAEKSSFRLVGLGSYSLACVGYMVWESGRYEIGGNQDDP</sequence>
<accession>A0AAV5JUB9</accession>
<organism evidence="3 4">
    <name type="scientific">Rubroshorea leprosula</name>
    <dbReference type="NCBI Taxonomy" id="152421"/>
    <lineage>
        <taxon>Eukaryota</taxon>
        <taxon>Viridiplantae</taxon>
        <taxon>Streptophyta</taxon>
        <taxon>Embryophyta</taxon>
        <taxon>Tracheophyta</taxon>
        <taxon>Spermatophyta</taxon>
        <taxon>Magnoliopsida</taxon>
        <taxon>eudicotyledons</taxon>
        <taxon>Gunneridae</taxon>
        <taxon>Pentapetalae</taxon>
        <taxon>rosids</taxon>
        <taxon>malvids</taxon>
        <taxon>Malvales</taxon>
        <taxon>Dipterocarpaceae</taxon>
        <taxon>Rubroshorea</taxon>
    </lineage>
</organism>
<evidence type="ECO:0000313" key="3">
    <source>
        <dbReference type="EMBL" id="GKV13915.1"/>
    </source>
</evidence>
<name>A0AAV5JUB9_9ROSI</name>
<evidence type="ECO:0000256" key="1">
    <source>
        <dbReference type="SAM" id="MobiDB-lite"/>
    </source>
</evidence>
<feature type="region of interest" description="Disordered" evidence="1">
    <location>
        <begin position="1"/>
        <end position="62"/>
    </location>
</feature>
<keyword evidence="2" id="KW-0472">Membrane</keyword>
<evidence type="ECO:0000256" key="2">
    <source>
        <dbReference type="SAM" id="Phobius"/>
    </source>
</evidence>
<keyword evidence="2" id="KW-1133">Transmembrane helix</keyword>
<gene>
    <name evidence="3" type="ORF">SLEP1_g24874</name>
</gene>
<feature type="compositionally biased region" description="Polar residues" evidence="1">
    <location>
        <begin position="15"/>
        <end position="35"/>
    </location>
</feature>